<feature type="region of interest" description="Disordered" evidence="1">
    <location>
        <begin position="25"/>
        <end position="64"/>
    </location>
</feature>
<sequence>PAQPAGRRRRQRRCRRPDAVCGGAGQCPGGQGAGLRGQPTHADRAAPGPRCTLPAGQGQPDACV</sequence>
<gene>
    <name evidence="2" type="ORF">Tci_931595</name>
</gene>
<feature type="non-terminal residue" evidence="2">
    <location>
        <position position="1"/>
    </location>
</feature>
<comment type="caution">
    <text evidence="2">The sequence shown here is derived from an EMBL/GenBank/DDBJ whole genome shotgun (WGS) entry which is preliminary data.</text>
</comment>
<feature type="compositionally biased region" description="Gly residues" evidence="1">
    <location>
        <begin position="25"/>
        <end position="35"/>
    </location>
</feature>
<evidence type="ECO:0000313" key="2">
    <source>
        <dbReference type="EMBL" id="GFD59626.1"/>
    </source>
</evidence>
<organism evidence="2">
    <name type="scientific">Tanacetum cinerariifolium</name>
    <name type="common">Dalmatian daisy</name>
    <name type="synonym">Chrysanthemum cinerariifolium</name>
    <dbReference type="NCBI Taxonomy" id="118510"/>
    <lineage>
        <taxon>Eukaryota</taxon>
        <taxon>Viridiplantae</taxon>
        <taxon>Streptophyta</taxon>
        <taxon>Embryophyta</taxon>
        <taxon>Tracheophyta</taxon>
        <taxon>Spermatophyta</taxon>
        <taxon>Magnoliopsida</taxon>
        <taxon>eudicotyledons</taxon>
        <taxon>Gunneridae</taxon>
        <taxon>Pentapetalae</taxon>
        <taxon>asterids</taxon>
        <taxon>campanulids</taxon>
        <taxon>Asterales</taxon>
        <taxon>Asteraceae</taxon>
        <taxon>Asteroideae</taxon>
        <taxon>Anthemideae</taxon>
        <taxon>Anthemidinae</taxon>
        <taxon>Tanacetum</taxon>
    </lineage>
</organism>
<name>A0A699XP63_TANCI</name>
<evidence type="ECO:0000256" key="1">
    <source>
        <dbReference type="SAM" id="MobiDB-lite"/>
    </source>
</evidence>
<protein>
    <submittedName>
        <fullName evidence="2">Uncharacterized protein</fullName>
    </submittedName>
</protein>
<dbReference type="EMBL" id="BKCJ011867399">
    <property type="protein sequence ID" value="GFD59626.1"/>
    <property type="molecule type" value="Genomic_DNA"/>
</dbReference>
<dbReference type="AlphaFoldDB" id="A0A699XP63"/>
<reference evidence="2" key="1">
    <citation type="journal article" date="2019" name="Sci. Rep.">
        <title>Draft genome of Tanacetum cinerariifolium, the natural source of mosquito coil.</title>
        <authorList>
            <person name="Yamashiro T."/>
            <person name="Shiraishi A."/>
            <person name="Satake H."/>
            <person name="Nakayama K."/>
        </authorList>
    </citation>
    <scope>NUCLEOTIDE SEQUENCE</scope>
</reference>
<accession>A0A699XP63</accession>
<feature type="non-terminal residue" evidence="2">
    <location>
        <position position="64"/>
    </location>
</feature>
<proteinExistence type="predicted"/>